<evidence type="ECO:0000256" key="1">
    <source>
        <dbReference type="SAM" id="MobiDB-lite"/>
    </source>
</evidence>
<protein>
    <submittedName>
        <fullName evidence="2">Uncharacterized protein</fullName>
    </submittedName>
</protein>
<organism evidence="2 3">
    <name type="scientific">Hevea brasiliensis</name>
    <name type="common">Para rubber tree</name>
    <name type="synonym">Siphonia brasiliensis</name>
    <dbReference type="NCBI Taxonomy" id="3981"/>
    <lineage>
        <taxon>Eukaryota</taxon>
        <taxon>Viridiplantae</taxon>
        <taxon>Streptophyta</taxon>
        <taxon>Embryophyta</taxon>
        <taxon>Tracheophyta</taxon>
        <taxon>Spermatophyta</taxon>
        <taxon>Magnoliopsida</taxon>
        <taxon>eudicotyledons</taxon>
        <taxon>Gunneridae</taxon>
        <taxon>Pentapetalae</taxon>
        <taxon>rosids</taxon>
        <taxon>fabids</taxon>
        <taxon>Malpighiales</taxon>
        <taxon>Euphorbiaceae</taxon>
        <taxon>Crotonoideae</taxon>
        <taxon>Micrandreae</taxon>
        <taxon>Hevea</taxon>
    </lineage>
</organism>
<feature type="region of interest" description="Disordered" evidence="1">
    <location>
        <begin position="73"/>
        <end position="96"/>
    </location>
</feature>
<sequence length="120" mass="13101">MIISISPTKKTQHGTIPILAEEKPDGFCMLASKAARGGGVPGDEFFSSFIVSNDISCIIDESIEKPASNIARKRECAPTEREQDAGDSEGCSERVTTGGCRKRRQMVFSNHSRAKQLNIR</sequence>
<keyword evidence="3" id="KW-1185">Reference proteome</keyword>
<proteinExistence type="predicted"/>
<accession>A0A6A6MCC9</accession>
<dbReference type="Proteomes" id="UP000467840">
    <property type="component" value="Chromosome 14"/>
</dbReference>
<evidence type="ECO:0000313" key="2">
    <source>
        <dbReference type="EMBL" id="KAF2310924.1"/>
    </source>
</evidence>
<evidence type="ECO:0000313" key="3">
    <source>
        <dbReference type="Proteomes" id="UP000467840"/>
    </source>
</evidence>
<name>A0A6A6MCC9_HEVBR</name>
<feature type="compositionally biased region" description="Basic and acidic residues" evidence="1">
    <location>
        <begin position="73"/>
        <end position="84"/>
    </location>
</feature>
<reference evidence="2 3" key="1">
    <citation type="journal article" date="2020" name="Mol. Plant">
        <title>The Chromosome-Based Rubber Tree Genome Provides New Insights into Spurge Genome Evolution and Rubber Biosynthesis.</title>
        <authorList>
            <person name="Liu J."/>
            <person name="Shi C."/>
            <person name="Shi C.C."/>
            <person name="Li W."/>
            <person name="Zhang Q.J."/>
            <person name="Zhang Y."/>
            <person name="Li K."/>
            <person name="Lu H.F."/>
            <person name="Shi C."/>
            <person name="Zhu S.T."/>
            <person name="Xiao Z.Y."/>
            <person name="Nan H."/>
            <person name="Yue Y."/>
            <person name="Zhu X.G."/>
            <person name="Wu Y."/>
            <person name="Hong X.N."/>
            <person name="Fan G.Y."/>
            <person name="Tong Y."/>
            <person name="Zhang D."/>
            <person name="Mao C.L."/>
            <person name="Liu Y.L."/>
            <person name="Hao S.J."/>
            <person name="Liu W.Q."/>
            <person name="Lv M.Q."/>
            <person name="Zhang H.B."/>
            <person name="Liu Y."/>
            <person name="Hu-Tang G.R."/>
            <person name="Wang J.P."/>
            <person name="Wang J.H."/>
            <person name="Sun Y.H."/>
            <person name="Ni S.B."/>
            <person name="Chen W.B."/>
            <person name="Zhang X.C."/>
            <person name="Jiao Y.N."/>
            <person name="Eichler E.E."/>
            <person name="Li G.H."/>
            <person name="Liu X."/>
            <person name="Gao L.Z."/>
        </authorList>
    </citation>
    <scope>NUCLEOTIDE SEQUENCE [LARGE SCALE GENOMIC DNA]</scope>
    <source>
        <strain evidence="3">cv. GT1</strain>
        <tissue evidence="2">Leaf</tissue>
    </source>
</reference>
<dbReference type="EMBL" id="JAAGAX010000006">
    <property type="protein sequence ID" value="KAF2310924.1"/>
    <property type="molecule type" value="Genomic_DNA"/>
</dbReference>
<gene>
    <name evidence="2" type="ORF">GH714_018558</name>
</gene>
<comment type="caution">
    <text evidence="2">The sequence shown here is derived from an EMBL/GenBank/DDBJ whole genome shotgun (WGS) entry which is preliminary data.</text>
</comment>
<dbReference type="AlphaFoldDB" id="A0A6A6MCC9"/>